<comment type="caution">
    <text evidence="5">Lacks conserved residue(s) required for the propagation of feature annotation.</text>
</comment>
<dbReference type="PANTHER" id="PTHR24273:SF32">
    <property type="entry name" value="HYALIN"/>
    <property type="match status" value="1"/>
</dbReference>
<evidence type="ECO:0000313" key="10">
    <source>
        <dbReference type="Proteomes" id="UP000007110"/>
    </source>
</evidence>
<feature type="domain" description="HYR" evidence="8">
    <location>
        <begin position="157"/>
        <end position="242"/>
    </location>
</feature>
<dbReference type="Pfam" id="PF07645">
    <property type="entry name" value="EGF_CA"/>
    <property type="match status" value="1"/>
</dbReference>
<dbReference type="PROSITE" id="PS01187">
    <property type="entry name" value="EGF_CA"/>
    <property type="match status" value="1"/>
</dbReference>
<dbReference type="EnsemblMetazoa" id="XM_030981972">
    <property type="protein sequence ID" value="XP_030837832"/>
    <property type="gene ID" value="LOC115922668"/>
</dbReference>
<dbReference type="Gene3D" id="2.10.25.10">
    <property type="entry name" value="Laminin"/>
    <property type="match status" value="1"/>
</dbReference>
<feature type="transmembrane region" description="Helical" evidence="6">
    <location>
        <begin position="947"/>
        <end position="975"/>
    </location>
</feature>
<name>A0A7M7NKY5_STRPU</name>
<dbReference type="InterPro" id="IPR003410">
    <property type="entry name" value="HYR_dom"/>
</dbReference>
<feature type="domain" description="HYR" evidence="8">
    <location>
        <begin position="327"/>
        <end position="411"/>
    </location>
</feature>
<evidence type="ECO:0000256" key="4">
    <source>
        <dbReference type="ARBA" id="ARBA00023157"/>
    </source>
</evidence>
<feature type="domain" description="HYR" evidence="8">
    <location>
        <begin position="581"/>
        <end position="661"/>
    </location>
</feature>
<keyword evidence="6" id="KW-0812">Transmembrane</keyword>
<keyword evidence="6" id="KW-0472">Membrane</keyword>
<dbReference type="GeneID" id="115922668"/>
<dbReference type="Proteomes" id="UP000007110">
    <property type="component" value="Unassembled WGS sequence"/>
</dbReference>
<dbReference type="AlphaFoldDB" id="A0A7M7NKY5"/>
<keyword evidence="6" id="KW-1133">Transmembrane helix</keyword>
<feature type="domain" description="EGF-like" evidence="7">
    <location>
        <begin position="892"/>
        <end position="931"/>
    </location>
</feature>
<sequence length="1045" mass="110966">MELGQNFSTVSWTEPTVIDNSDTSDEIVVTFDGGEAEGKNPGNFTQGITSILYTAEDTAGNRATCMFEIVVSDTEEPVIVGCPLSKSVPMQPGQNFATVSWTEPTVSDNSYSVTLTFNGEGTNAGDFSLGITSLSYTAVDAAGNRATCMFEIVVSDNEEPAIRDCPSSQFVPMALGQNFSTVSWTEPTVIDNSDTSDEIGVTFDGEGTNPGNFTQGITSLSYTAVDTAGNRATCMFEIVVSDNEEPAIRDCPSSQFVPMALGQNFSTVSWTEPTVIDNSDTSDEIGVTFDGEGTNPGNFTQGITSLSYTAVDTAGNRATCMFEIVVSDTEEPVIVGCPLSKSVPMQPGQNFATVSWTEPTVSDNSYSVTLTFNGEGTNAGDFSLGITSLSYTAVDAAGNRATCMFEIVVSDNEEPAIRDCPSSQFVPMALGQNFSTVSWTEPTVIDNSDTSDEIGVTFDGEGTNPGNFTQGITSLSYTAVDTAGNRATCMFEIVVSDTEEPVIVGCPLSKSVPMQPGQNFATVSWTEPTVSENSYSVTLTFNGEGTNAGDFSLGITSLSYTAVDAAGNRATCMFEIVVSDTEEPVIDQCPSTQSVSTELNQDFAMVSWVEPRVTDNSNDFTQKFNGEGTNPGNFPIGITSLSYTAVDAQGNTATCMFAIVVSDHEAPIITDCPSSQTLTTELGSETATAIWAEPTASDNSNSMTLTPSRSGDAFPVGQNIVTYAAQDPSGNTATCTFVISVMAPLGCSTSQLISCRDTETCVQNECRCRPAFIRLNDVCTEANKFSISVRALTLNGIDYEYTDALSDPNSPEFQAEANNFIIVMMQNTDTIYGVTVIEIQRGSLIFVAEAITEPSTTMAQLQQDIDSAIQEGSTTAGPTTISFAPDDTVIADINECASTTTNDCSENANCTNMVGSYTCTCHFGYTDRSPAGVGPARVCELTSLGSFLGVGGIIGVAIGASVLMAILFSCCIIAVRRMTHNNFAQRKRDPQTNVHLSSFRRAGDQRARRQGPGRPGDVFGHDDNLYRGYVGGTRGSTPKSEFMGY</sequence>
<feature type="domain" description="HYR" evidence="8">
    <location>
        <begin position="72"/>
        <end position="156"/>
    </location>
</feature>
<evidence type="ECO:0000256" key="6">
    <source>
        <dbReference type="SAM" id="Phobius"/>
    </source>
</evidence>
<reference evidence="9" key="2">
    <citation type="submission" date="2021-01" db="UniProtKB">
        <authorList>
            <consortium name="EnsemblMetazoa"/>
        </authorList>
    </citation>
    <scope>IDENTIFICATION</scope>
</reference>
<dbReference type="CDD" id="cd00054">
    <property type="entry name" value="EGF_CA"/>
    <property type="match status" value="1"/>
</dbReference>
<dbReference type="SMART" id="SM00181">
    <property type="entry name" value="EGF"/>
    <property type="match status" value="2"/>
</dbReference>
<dbReference type="InterPro" id="IPR000152">
    <property type="entry name" value="EGF-type_Asp/Asn_hydroxyl_site"/>
</dbReference>
<dbReference type="InterPro" id="IPR001881">
    <property type="entry name" value="EGF-like_Ca-bd_dom"/>
</dbReference>
<dbReference type="InterPro" id="IPR000742">
    <property type="entry name" value="EGF"/>
</dbReference>
<dbReference type="SUPFAM" id="SSF57196">
    <property type="entry name" value="EGF/Laminin"/>
    <property type="match status" value="1"/>
</dbReference>
<dbReference type="InterPro" id="IPR049883">
    <property type="entry name" value="NOTCH1_EGF-like"/>
</dbReference>
<evidence type="ECO:0008006" key="11">
    <source>
        <dbReference type="Google" id="ProtNLM"/>
    </source>
</evidence>
<dbReference type="SMART" id="SM00179">
    <property type="entry name" value="EGF_CA"/>
    <property type="match status" value="1"/>
</dbReference>
<organism evidence="9 10">
    <name type="scientific">Strongylocentrotus purpuratus</name>
    <name type="common">Purple sea urchin</name>
    <dbReference type="NCBI Taxonomy" id="7668"/>
    <lineage>
        <taxon>Eukaryota</taxon>
        <taxon>Metazoa</taxon>
        <taxon>Echinodermata</taxon>
        <taxon>Eleutherozoa</taxon>
        <taxon>Echinozoa</taxon>
        <taxon>Echinoidea</taxon>
        <taxon>Euechinoidea</taxon>
        <taxon>Echinacea</taxon>
        <taxon>Camarodonta</taxon>
        <taxon>Echinidea</taxon>
        <taxon>Strongylocentrotidae</taxon>
        <taxon>Strongylocentrotus</taxon>
    </lineage>
</organism>
<dbReference type="Pfam" id="PF02494">
    <property type="entry name" value="HYR"/>
    <property type="match status" value="9"/>
</dbReference>
<dbReference type="PROSITE" id="PS00010">
    <property type="entry name" value="ASX_HYDROXYL"/>
    <property type="match status" value="1"/>
</dbReference>
<dbReference type="InParanoid" id="A0A7M7NKY5"/>
<feature type="domain" description="HYR" evidence="8">
    <location>
        <begin position="412"/>
        <end position="495"/>
    </location>
</feature>
<evidence type="ECO:0000259" key="8">
    <source>
        <dbReference type="PROSITE" id="PS50825"/>
    </source>
</evidence>
<evidence type="ECO:0000256" key="2">
    <source>
        <dbReference type="ARBA" id="ARBA00022729"/>
    </source>
</evidence>
<feature type="domain" description="HYR" evidence="8">
    <location>
        <begin position="662"/>
        <end position="743"/>
    </location>
</feature>
<dbReference type="OrthoDB" id="10040649at2759"/>
<evidence type="ECO:0000256" key="5">
    <source>
        <dbReference type="PROSITE-ProRule" id="PRU00076"/>
    </source>
</evidence>
<feature type="domain" description="HYR" evidence="8">
    <location>
        <begin position="496"/>
        <end position="580"/>
    </location>
</feature>
<proteinExistence type="predicted"/>
<dbReference type="GO" id="GO:0005509">
    <property type="term" value="F:calcium ion binding"/>
    <property type="evidence" value="ECO:0007669"/>
    <property type="project" value="InterPro"/>
</dbReference>
<dbReference type="FunFam" id="2.10.25.10:FF:000038">
    <property type="entry name" value="Fibrillin 2"/>
    <property type="match status" value="1"/>
</dbReference>
<keyword evidence="10" id="KW-1185">Reference proteome</keyword>
<feature type="domain" description="HYR" evidence="8">
    <location>
        <begin position="1"/>
        <end position="71"/>
    </location>
</feature>
<evidence type="ECO:0000259" key="7">
    <source>
        <dbReference type="PROSITE" id="PS50026"/>
    </source>
</evidence>
<dbReference type="PANTHER" id="PTHR24273">
    <property type="entry name" value="FI04643P-RELATED"/>
    <property type="match status" value="1"/>
</dbReference>
<dbReference type="PROSITE" id="PS50825">
    <property type="entry name" value="HYR"/>
    <property type="match status" value="9"/>
</dbReference>
<evidence type="ECO:0000256" key="1">
    <source>
        <dbReference type="ARBA" id="ARBA00022536"/>
    </source>
</evidence>
<keyword evidence="4" id="KW-1015">Disulfide bond</keyword>
<evidence type="ECO:0000313" key="9">
    <source>
        <dbReference type="EnsemblMetazoa" id="XP_030837832"/>
    </source>
</evidence>
<dbReference type="PROSITE" id="PS50026">
    <property type="entry name" value="EGF_3"/>
    <property type="match status" value="1"/>
</dbReference>
<keyword evidence="1 5" id="KW-0245">EGF-like domain</keyword>
<dbReference type="InterPro" id="IPR018097">
    <property type="entry name" value="EGF_Ca-bd_CS"/>
</dbReference>
<reference evidence="10" key="1">
    <citation type="submission" date="2015-02" db="EMBL/GenBank/DDBJ databases">
        <title>Genome sequencing for Strongylocentrotus purpuratus.</title>
        <authorList>
            <person name="Murali S."/>
            <person name="Liu Y."/>
            <person name="Vee V."/>
            <person name="English A."/>
            <person name="Wang M."/>
            <person name="Skinner E."/>
            <person name="Han Y."/>
            <person name="Muzny D.M."/>
            <person name="Worley K.C."/>
            <person name="Gibbs R.A."/>
        </authorList>
    </citation>
    <scope>NUCLEOTIDE SEQUENCE</scope>
</reference>
<feature type="domain" description="HYR" evidence="8">
    <location>
        <begin position="243"/>
        <end position="326"/>
    </location>
</feature>
<dbReference type="RefSeq" id="XP_030837832.1">
    <property type="nucleotide sequence ID" value="XM_030981972.1"/>
</dbReference>
<protein>
    <recommendedName>
        <fullName evidence="11">Hyalin</fullName>
    </recommendedName>
</protein>
<accession>A0A7M7NKY5</accession>
<keyword evidence="2" id="KW-0732">Signal</keyword>
<keyword evidence="3" id="KW-0677">Repeat</keyword>
<evidence type="ECO:0000256" key="3">
    <source>
        <dbReference type="ARBA" id="ARBA00022737"/>
    </source>
</evidence>